<accession>A0A917YBI9</accession>
<dbReference type="AlphaFoldDB" id="A0A917YBI9"/>
<sequence length="130" mass="14485">MRYRGHDVPRCGVTEAHRAKHLVVVARRVQRRWAGHPCIGALRRLPERAVLDSVLVSVAVPVSRRPLAHRPCRHRTCNALALGGGLNVSAEHRRALAHIKVTHRGLRADGVRVEQTAEQQAQSQDTPQSR</sequence>
<dbReference type="EMBL" id="BMMM01000014">
    <property type="protein sequence ID" value="GGN80617.1"/>
    <property type="molecule type" value="Genomic_DNA"/>
</dbReference>
<name>A0A917YBI9_9ACTN</name>
<keyword evidence="2" id="KW-1185">Reference proteome</keyword>
<organism evidence="1 2">
    <name type="scientific">Streptomyces albiflavescens</name>
    <dbReference type="NCBI Taxonomy" id="1623582"/>
    <lineage>
        <taxon>Bacteria</taxon>
        <taxon>Bacillati</taxon>
        <taxon>Actinomycetota</taxon>
        <taxon>Actinomycetes</taxon>
        <taxon>Kitasatosporales</taxon>
        <taxon>Streptomycetaceae</taxon>
        <taxon>Streptomyces</taxon>
    </lineage>
</organism>
<evidence type="ECO:0000313" key="1">
    <source>
        <dbReference type="EMBL" id="GGN80617.1"/>
    </source>
</evidence>
<proteinExistence type="predicted"/>
<dbReference type="Proteomes" id="UP000600365">
    <property type="component" value="Unassembled WGS sequence"/>
</dbReference>
<comment type="caution">
    <text evidence="1">The sequence shown here is derived from an EMBL/GenBank/DDBJ whole genome shotgun (WGS) entry which is preliminary data.</text>
</comment>
<gene>
    <name evidence="1" type="ORF">GCM10011579_066320</name>
</gene>
<evidence type="ECO:0000313" key="2">
    <source>
        <dbReference type="Proteomes" id="UP000600365"/>
    </source>
</evidence>
<protein>
    <submittedName>
        <fullName evidence="1">Uncharacterized protein</fullName>
    </submittedName>
</protein>
<reference evidence="1 2" key="1">
    <citation type="journal article" date="2014" name="Int. J. Syst. Evol. Microbiol.">
        <title>Complete genome sequence of Corynebacterium casei LMG S-19264T (=DSM 44701T), isolated from a smear-ripened cheese.</title>
        <authorList>
            <consortium name="US DOE Joint Genome Institute (JGI-PGF)"/>
            <person name="Walter F."/>
            <person name="Albersmeier A."/>
            <person name="Kalinowski J."/>
            <person name="Ruckert C."/>
        </authorList>
    </citation>
    <scope>NUCLEOTIDE SEQUENCE [LARGE SCALE GENOMIC DNA]</scope>
    <source>
        <strain evidence="1 2">CGMCC 4.7111</strain>
    </source>
</reference>